<keyword evidence="2 6" id="KW-0418">Kinase</keyword>
<gene>
    <name evidence="6" type="primary">nadK</name>
    <name evidence="7" type="ORF">GlitD10_0363</name>
</gene>
<keyword evidence="3 6" id="KW-0521">NADP</keyword>
<dbReference type="SUPFAM" id="SSF111331">
    <property type="entry name" value="NAD kinase/diacylglycerol kinase-like"/>
    <property type="match status" value="1"/>
</dbReference>
<proteinExistence type="inferred from homology"/>
<evidence type="ECO:0000256" key="6">
    <source>
        <dbReference type="HAMAP-Rule" id="MF_00361"/>
    </source>
</evidence>
<dbReference type="KEGG" id="glt:GlitD10_0363"/>
<dbReference type="InterPro" id="IPR016064">
    <property type="entry name" value="NAD/diacylglycerol_kinase_sf"/>
</dbReference>
<evidence type="ECO:0000256" key="2">
    <source>
        <dbReference type="ARBA" id="ARBA00022777"/>
    </source>
</evidence>
<feature type="binding site" evidence="6">
    <location>
        <begin position="72"/>
        <end position="73"/>
    </location>
    <ligand>
        <name>NAD(+)</name>
        <dbReference type="ChEBI" id="CHEBI:57540"/>
    </ligand>
</feature>
<dbReference type="STRING" id="1188229.GlitD10_0363"/>
<keyword evidence="6" id="KW-0963">Cytoplasm</keyword>
<dbReference type="EC" id="2.7.1.23" evidence="6"/>
<comment type="similarity">
    <text evidence="6">Belongs to the NAD kinase family.</text>
</comment>
<dbReference type="InterPro" id="IPR002504">
    <property type="entry name" value="NADK"/>
</dbReference>
<keyword evidence="8" id="KW-1185">Reference proteome</keyword>
<evidence type="ECO:0000313" key="7">
    <source>
        <dbReference type="EMBL" id="APB32673.1"/>
    </source>
</evidence>
<accession>A0A1J0A9V1</accession>
<dbReference type="PANTHER" id="PTHR20275">
    <property type="entry name" value="NAD KINASE"/>
    <property type="match status" value="1"/>
</dbReference>
<dbReference type="GO" id="GO:0046872">
    <property type="term" value="F:metal ion binding"/>
    <property type="evidence" value="ECO:0007669"/>
    <property type="project" value="UniProtKB-UniRule"/>
</dbReference>
<dbReference type="Gene3D" id="3.40.50.10330">
    <property type="entry name" value="Probable inorganic polyphosphate/atp-NAD kinase, domain 1"/>
    <property type="match status" value="1"/>
</dbReference>
<dbReference type="Pfam" id="PF20143">
    <property type="entry name" value="NAD_kinase_C"/>
    <property type="match status" value="1"/>
</dbReference>
<evidence type="ECO:0000256" key="1">
    <source>
        <dbReference type="ARBA" id="ARBA00022679"/>
    </source>
</evidence>
<sequence length="313" mass="34568">MQWVAVQLQQVIITYKANDPESKRWAARCEQELEAQGVRVLVGPSGPKDNPYPVFLASANQGIDLAIVLGGDGTALGAARHLASEGIPILAVNIGGRLGFLTEPAEVLQDSQQVWARLQQDRYAVQKRMMVQAQLFQGNQRPGEPASEVFWALNEMAVKPASVERLPTCFLEIEIDGEIVDQYQGDGLIVATPTGSTSYTLSAGGAIMHPGMEAISVVPICPLSLSSRPLILPSAFVVSIWPLQDRDLSTKLWMDGVLATSIWPGQRVDVRRAVRDAYFIILRENYSYYRTLREKLQWAGALVPYPNNHRVWS</sequence>
<evidence type="ECO:0000313" key="8">
    <source>
        <dbReference type="Proteomes" id="UP000180235"/>
    </source>
</evidence>
<dbReference type="EMBL" id="CP017675">
    <property type="protein sequence ID" value="APB32673.1"/>
    <property type="molecule type" value="Genomic_DNA"/>
</dbReference>
<keyword evidence="6" id="KW-0547">Nucleotide-binding</keyword>
<dbReference type="GO" id="GO:0005737">
    <property type="term" value="C:cytoplasm"/>
    <property type="evidence" value="ECO:0007669"/>
    <property type="project" value="UniProtKB-SubCell"/>
</dbReference>
<keyword evidence="6" id="KW-0067">ATP-binding</keyword>
<evidence type="ECO:0000256" key="5">
    <source>
        <dbReference type="ARBA" id="ARBA00047925"/>
    </source>
</evidence>
<comment type="cofactor">
    <cofactor evidence="6">
        <name>a divalent metal cation</name>
        <dbReference type="ChEBI" id="CHEBI:60240"/>
    </cofactor>
</comment>
<dbReference type="InterPro" id="IPR017438">
    <property type="entry name" value="ATP-NAD_kinase_N"/>
</dbReference>
<evidence type="ECO:0000256" key="3">
    <source>
        <dbReference type="ARBA" id="ARBA00022857"/>
    </source>
</evidence>
<dbReference type="Pfam" id="PF01513">
    <property type="entry name" value="NAD_kinase"/>
    <property type="match status" value="1"/>
</dbReference>
<dbReference type="PANTHER" id="PTHR20275:SF0">
    <property type="entry name" value="NAD KINASE"/>
    <property type="match status" value="1"/>
</dbReference>
<dbReference type="Proteomes" id="UP000180235">
    <property type="component" value="Chromosome"/>
</dbReference>
<comment type="function">
    <text evidence="6">Involved in the regulation of the intracellular balance of NAD and NADP, and is a key enzyme in the biosynthesis of NADP. Catalyzes specifically the phosphorylation on 2'-hydroxyl of the adenosine moiety of NAD to yield NADP.</text>
</comment>
<dbReference type="GO" id="GO:0003951">
    <property type="term" value="F:NAD+ kinase activity"/>
    <property type="evidence" value="ECO:0007669"/>
    <property type="project" value="UniProtKB-UniRule"/>
</dbReference>
<feature type="active site" description="Proton acceptor" evidence="6">
    <location>
        <position position="72"/>
    </location>
</feature>
<feature type="binding site" evidence="6">
    <location>
        <begin position="197"/>
        <end position="202"/>
    </location>
    <ligand>
        <name>NAD(+)</name>
        <dbReference type="ChEBI" id="CHEBI:57540"/>
    </ligand>
</feature>
<dbReference type="AlphaFoldDB" id="A0A1J0A9V1"/>
<comment type="subcellular location">
    <subcellularLocation>
        <location evidence="6">Cytoplasm</location>
    </subcellularLocation>
</comment>
<dbReference type="Gene3D" id="2.60.200.30">
    <property type="entry name" value="Probable inorganic polyphosphate/atp-NAD kinase, domain 2"/>
    <property type="match status" value="1"/>
</dbReference>
<keyword evidence="4 6" id="KW-0520">NAD</keyword>
<dbReference type="GO" id="GO:0051287">
    <property type="term" value="F:NAD binding"/>
    <property type="evidence" value="ECO:0007669"/>
    <property type="project" value="UniProtKB-ARBA"/>
</dbReference>
<dbReference type="GO" id="GO:0005524">
    <property type="term" value="F:ATP binding"/>
    <property type="evidence" value="ECO:0007669"/>
    <property type="project" value="UniProtKB-KW"/>
</dbReference>
<dbReference type="GO" id="GO:0019674">
    <property type="term" value="P:NAD+ metabolic process"/>
    <property type="evidence" value="ECO:0007669"/>
    <property type="project" value="InterPro"/>
</dbReference>
<dbReference type="NCBIfam" id="NF002731">
    <property type="entry name" value="PRK02645.1"/>
    <property type="match status" value="1"/>
</dbReference>
<evidence type="ECO:0000256" key="4">
    <source>
        <dbReference type="ARBA" id="ARBA00023027"/>
    </source>
</evidence>
<comment type="caution">
    <text evidence="6">Lacks conserved residue(s) required for the propagation of feature annotation.</text>
</comment>
<organism evidence="7 8">
    <name type="scientific">Gloeomargarita lithophora Alchichica-D10</name>
    <dbReference type="NCBI Taxonomy" id="1188229"/>
    <lineage>
        <taxon>Bacteria</taxon>
        <taxon>Bacillati</taxon>
        <taxon>Cyanobacteriota</taxon>
        <taxon>Cyanophyceae</taxon>
        <taxon>Gloeomargaritales</taxon>
        <taxon>Gloeomargaritaceae</taxon>
        <taxon>Gloeomargarita</taxon>
    </lineage>
</organism>
<dbReference type="HAMAP" id="MF_00361">
    <property type="entry name" value="NAD_kinase"/>
    <property type="match status" value="1"/>
</dbReference>
<comment type="catalytic activity">
    <reaction evidence="5 6">
        <text>NAD(+) + ATP = ADP + NADP(+) + H(+)</text>
        <dbReference type="Rhea" id="RHEA:18629"/>
        <dbReference type="ChEBI" id="CHEBI:15378"/>
        <dbReference type="ChEBI" id="CHEBI:30616"/>
        <dbReference type="ChEBI" id="CHEBI:57540"/>
        <dbReference type="ChEBI" id="CHEBI:58349"/>
        <dbReference type="ChEBI" id="CHEBI:456216"/>
        <dbReference type="EC" id="2.7.1.23"/>
    </reaction>
</comment>
<dbReference type="InterPro" id="IPR017437">
    <property type="entry name" value="ATP-NAD_kinase_PpnK-typ_C"/>
</dbReference>
<keyword evidence="1 6" id="KW-0808">Transferase</keyword>
<dbReference type="GO" id="GO:0006741">
    <property type="term" value="P:NADP+ biosynthetic process"/>
    <property type="evidence" value="ECO:0007669"/>
    <property type="project" value="UniProtKB-UniRule"/>
</dbReference>
<reference evidence="7 8" key="1">
    <citation type="submission" date="2016-10" db="EMBL/GenBank/DDBJ databases">
        <title>Description of Gloeomargarita lithophora gen. nov., sp. nov., a thylakoid-bearing basal-branching cyanobacterium with intracellular carbonates, and proposal for Gloeomargaritales ord. nov.</title>
        <authorList>
            <person name="Moreira D."/>
            <person name="Tavera R."/>
            <person name="Benzerara K."/>
            <person name="Skouri-Panet F."/>
            <person name="Couradeau E."/>
            <person name="Gerard E."/>
            <person name="Loussert C."/>
            <person name="Novelo E."/>
            <person name="Zivanovic Y."/>
            <person name="Lopez-Garcia P."/>
        </authorList>
    </citation>
    <scope>NUCLEOTIDE SEQUENCE [LARGE SCALE GENOMIC DNA]</scope>
    <source>
        <strain evidence="7 8">D10</strain>
    </source>
</reference>
<name>A0A1J0A9V1_9CYAN</name>
<feature type="binding site" evidence="6">
    <location>
        <begin position="154"/>
        <end position="155"/>
    </location>
    <ligand>
        <name>NAD(+)</name>
        <dbReference type="ChEBI" id="CHEBI:57540"/>
    </ligand>
</feature>
<protein>
    <recommendedName>
        <fullName evidence="6">NAD kinase</fullName>
        <ecNumber evidence="6">2.7.1.23</ecNumber>
    </recommendedName>
    <alternativeName>
        <fullName evidence="6">ATP-dependent NAD kinase</fullName>
    </alternativeName>
</protein>
<feature type="binding site" evidence="6">
    <location>
        <position position="186"/>
    </location>
    <ligand>
        <name>NAD(+)</name>
        <dbReference type="ChEBI" id="CHEBI:57540"/>
    </ligand>
</feature>